<evidence type="ECO:0000256" key="2">
    <source>
        <dbReference type="ARBA" id="ARBA00022692"/>
    </source>
</evidence>
<evidence type="ECO:0000256" key="1">
    <source>
        <dbReference type="ARBA" id="ARBA00004141"/>
    </source>
</evidence>
<organism evidence="7 8">
    <name type="scientific">Clostridium bovifaecis</name>
    <dbReference type="NCBI Taxonomy" id="2184719"/>
    <lineage>
        <taxon>Bacteria</taxon>
        <taxon>Bacillati</taxon>
        <taxon>Bacillota</taxon>
        <taxon>Clostridia</taxon>
        <taxon>Eubacteriales</taxon>
        <taxon>Clostridiaceae</taxon>
        <taxon>Clostridium</taxon>
    </lineage>
</organism>
<dbReference type="GO" id="GO:0016020">
    <property type="term" value="C:membrane"/>
    <property type="evidence" value="ECO:0007669"/>
    <property type="project" value="UniProtKB-SubCell"/>
</dbReference>
<feature type="transmembrane region" description="Helical" evidence="5">
    <location>
        <begin position="39"/>
        <end position="65"/>
    </location>
</feature>
<accession>A0A6I6F4M0</accession>
<dbReference type="EMBL" id="CP046522">
    <property type="protein sequence ID" value="QGU95467.1"/>
    <property type="molecule type" value="Genomic_DNA"/>
</dbReference>
<name>A0A6I6F4M0_9CLOT</name>
<feature type="transmembrane region" description="Helical" evidence="5">
    <location>
        <begin position="77"/>
        <end position="94"/>
    </location>
</feature>
<dbReference type="Proteomes" id="UP000422764">
    <property type="component" value="Chromosome"/>
</dbReference>
<keyword evidence="8" id="KW-1185">Reference proteome</keyword>
<evidence type="ECO:0000256" key="5">
    <source>
        <dbReference type="SAM" id="Phobius"/>
    </source>
</evidence>
<keyword evidence="2 5" id="KW-0812">Transmembrane</keyword>
<protein>
    <recommendedName>
        <fullName evidence="6">RDD domain-containing protein</fullName>
    </recommendedName>
</protein>
<proteinExistence type="predicted"/>
<evidence type="ECO:0000256" key="3">
    <source>
        <dbReference type="ARBA" id="ARBA00022989"/>
    </source>
</evidence>
<dbReference type="AlphaFoldDB" id="A0A6I6F4M0"/>
<keyword evidence="4 5" id="KW-0472">Membrane</keyword>
<dbReference type="Pfam" id="PF06271">
    <property type="entry name" value="RDD"/>
    <property type="match status" value="1"/>
</dbReference>
<feature type="domain" description="RDD" evidence="6">
    <location>
        <begin position="41"/>
        <end position="115"/>
    </location>
</feature>
<evidence type="ECO:0000259" key="6">
    <source>
        <dbReference type="Pfam" id="PF06271"/>
    </source>
</evidence>
<sequence length="117" mass="12955">MSDMNNEREDMTEEIVEVDNMNKTDVEVEAVGKVSLKDAFMSTIIDVIITGAISIAGLYIFDIILKVTAGYYVKEKISVLAIIYLIVTILYSSIMESSKTANTIGKRASNLKVIKLK</sequence>
<evidence type="ECO:0000313" key="7">
    <source>
        <dbReference type="EMBL" id="QGU95467.1"/>
    </source>
</evidence>
<reference evidence="7 8" key="1">
    <citation type="submission" date="2019-12" db="EMBL/GenBank/DDBJ databases">
        <title>Genome sequenceing of Clostridium bovifaecis.</title>
        <authorList>
            <person name="Yao Y."/>
        </authorList>
    </citation>
    <scope>NUCLEOTIDE SEQUENCE [LARGE SCALE GENOMIC DNA]</scope>
    <source>
        <strain evidence="7 8">BXX</strain>
    </source>
</reference>
<comment type="subcellular location">
    <subcellularLocation>
        <location evidence="1">Membrane</location>
        <topology evidence="1">Multi-pass membrane protein</topology>
    </subcellularLocation>
</comment>
<evidence type="ECO:0000256" key="4">
    <source>
        <dbReference type="ARBA" id="ARBA00023136"/>
    </source>
</evidence>
<evidence type="ECO:0000313" key="8">
    <source>
        <dbReference type="Proteomes" id="UP000422764"/>
    </source>
</evidence>
<gene>
    <name evidence="7" type="ORF">GOM49_10530</name>
</gene>
<keyword evidence="3 5" id="KW-1133">Transmembrane helix</keyword>
<dbReference type="InterPro" id="IPR010432">
    <property type="entry name" value="RDD"/>
</dbReference>